<protein>
    <submittedName>
        <fullName evidence="2">Uncharacterized protein</fullName>
    </submittedName>
</protein>
<keyword evidence="1" id="KW-0472">Membrane</keyword>
<proteinExistence type="predicted"/>
<dbReference type="Proteomes" id="UP000480151">
    <property type="component" value="Unassembled WGS sequence"/>
</dbReference>
<organism evidence="2 3">
    <name type="scientific">Paenibacillus apii</name>
    <dbReference type="NCBI Taxonomy" id="1850370"/>
    <lineage>
        <taxon>Bacteria</taxon>
        <taxon>Bacillati</taxon>
        <taxon>Bacillota</taxon>
        <taxon>Bacilli</taxon>
        <taxon>Bacillales</taxon>
        <taxon>Paenibacillaceae</taxon>
        <taxon>Paenibacillus</taxon>
    </lineage>
</organism>
<keyword evidence="1" id="KW-1133">Transmembrane helix</keyword>
<comment type="caution">
    <text evidence="2">The sequence shown here is derived from an EMBL/GenBank/DDBJ whole genome shotgun (WGS) entry which is preliminary data.</text>
</comment>
<dbReference type="AlphaFoldDB" id="A0A6M1PLQ9"/>
<name>A0A6M1PLQ9_9BACL</name>
<keyword evidence="3" id="KW-1185">Reference proteome</keyword>
<dbReference type="EMBL" id="JAAKGU010000005">
    <property type="protein sequence ID" value="NGM83388.1"/>
    <property type="molecule type" value="Genomic_DNA"/>
</dbReference>
<accession>A0A6M1PLQ9</accession>
<evidence type="ECO:0000313" key="2">
    <source>
        <dbReference type="EMBL" id="NGM83388.1"/>
    </source>
</evidence>
<evidence type="ECO:0000256" key="1">
    <source>
        <dbReference type="SAM" id="Phobius"/>
    </source>
</evidence>
<feature type="transmembrane region" description="Helical" evidence="1">
    <location>
        <begin position="6"/>
        <end position="24"/>
    </location>
</feature>
<feature type="transmembrane region" description="Helical" evidence="1">
    <location>
        <begin position="31"/>
        <end position="49"/>
    </location>
</feature>
<sequence>MISAGLITGIVIVGFMLFSDKGVARKIGWGCLLFILLLIVLGAVAISFLNSM</sequence>
<dbReference type="RefSeq" id="WP_165098774.1">
    <property type="nucleotide sequence ID" value="NZ_JAAKGU010000005.1"/>
</dbReference>
<reference evidence="2 3" key="1">
    <citation type="submission" date="2020-02" db="EMBL/GenBank/DDBJ databases">
        <authorList>
            <person name="Gao J."/>
            <person name="Sun J."/>
        </authorList>
    </citation>
    <scope>NUCLEOTIDE SEQUENCE [LARGE SCALE GENOMIC DNA]</scope>
    <source>
        <strain evidence="2 3">7124</strain>
    </source>
</reference>
<gene>
    <name evidence="2" type="ORF">G5B47_13275</name>
</gene>
<keyword evidence="1" id="KW-0812">Transmembrane</keyword>
<evidence type="ECO:0000313" key="3">
    <source>
        <dbReference type="Proteomes" id="UP000480151"/>
    </source>
</evidence>